<dbReference type="EMBL" id="BSNK01000002">
    <property type="protein sequence ID" value="GLQ23755.1"/>
    <property type="molecule type" value="Genomic_DNA"/>
</dbReference>
<keyword evidence="4" id="KW-1185">Reference proteome</keyword>
<evidence type="ECO:0000313" key="3">
    <source>
        <dbReference type="EMBL" id="GLQ23755.1"/>
    </source>
</evidence>
<gene>
    <name evidence="3" type="ORF">GCM10007853_16290</name>
</gene>
<evidence type="ECO:0000259" key="2">
    <source>
        <dbReference type="SMART" id="SM00642"/>
    </source>
</evidence>
<evidence type="ECO:0000256" key="1">
    <source>
        <dbReference type="ARBA" id="ARBA00008061"/>
    </source>
</evidence>
<dbReference type="PANTHER" id="PTHR10357">
    <property type="entry name" value="ALPHA-AMYLASE FAMILY MEMBER"/>
    <property type="match status" value="1"/>
</dbReference>
<dbReference type="Gene3D" id="3.90.400.10">
    <property type="entry name" value="Oligo-1,6-glucosidase, Domain 2"/>
    <property type="match status" value="1"/>
</dbReference>
<reference evidence="3" key="2">
    <citation type="submission" date="2023-01" db="EMBL/GenBank/DDBJ databases">
        <title>Draft genome sequence of Algimonas ampicilliniresistens strain NBRC 108219.</title>
        <authorList>
            <person name="Sun Q."/>
            <person name="Mori K."/>
        </authorList>
    </citation>
    <scope>NUCLEOTIDE SEQUENCE</scope>
    <source>
        <strain evidence="3">NBRC 108219</strain>
    </source>
</reference>
<sequence>MTLPTSVATVQNPIVSDMTIQPINQTDTVPWWKGAVIYQVYPRSYQDTTGDGIGDLPGITQRMDHIASLGVQAIWISPFFTSPMADYGYDVADFCDVDPIFGTLADFDALVAKAHALGLKVTIDQVYSHTSDQHPWFAESRTSRDNDKADWYVWADAQADGTPPNNWQSVFGMGAWEWDARRGQYYLHNFLREQPDLNLHNPDVQSAILDITRFWLERGVDGFRLDALNFGMHNRDLTDNPIETDHKQTPTRPFDFQRHINNMSQPEIVPFVERIRSVVDDFGADKFTVAEIGGPRPLDEMKAFTQGDQRLNSAYAFDFLYADQLTAELIRKTQAQWPGTSGEGWPSWAFENHDAPRAVSRWRGDCDSDHYAKLLALLLMSLRGNAFIYYGGELGLTQANIDFEDLKDPEAITNWPETLGRDGARTPMPWDGTSNDYVGFSEAKPWLPVSDDHVAASVAAQNANPDSVLNFYRSAIALRNSCRVLREGSIQFDGLGELLVFVRILDGRSRRCVFNMNAEPLAYNGPTAAEFCLGDRPSDRMVPGWSAFVSPLN</sequence>
<feature type="domain" description="Glycosyl hydrolase family 13 catalytic" evidence="2">
    <location>
        <begin position="39"/>
        <end position="425"/>
    </location>
</feature>
<dbReference type="InterPro" id="IPR006047">
    <property type="entry name" value="GH13_cat_dom"/>
</dbReference>
<reference evidence="3" key="1">
    <citation type="journal article" date="2014" name="Int. J. Syst. Evol. Microbiol.">
        <title>Complete genome of a new Firmicutes species belonging to the dominant human colonic microbiota ('Ruminococcus bicirculans') reveals two chromosomes and a selective capacity to utilize plant glucans.</title>
        <authorList>
            <consortium name="NISC Comparative Sequencing Program"/>
            <person name="Wegmann U."/>
            <person name="Louis P."/>
            <person name="Goesmann A."/>
            <person name="Henrissat B."/>
            <person name="Duncan S.H."/>
            <person name="Flint H.J."/>
        </authorList>
    </citation>
    <scope>NUCLEOTIDE SEQUENCE</scope>
    <source>
        <strain evidence="3">NBRC 108219</strain>
    </source>
</reference>
<dbReference type="CDD" id="cd11330">
    <property type="entry name" value="AmyAc_OligoGlu"/>
    <property type="match status" value="1"/>
</dbReference>
<comment type="caution">
    <text evidence="3">The sequence shown here is derived from an EMBL/GenBank/DDBJ whole genome shotgun (WGS) entry which is preliminary data.</text>
</comment>
<protein>
    <submittedName>
        <fullName evidence="3">Alpha-glucosidase</fullName>
    </submittedName>
</protein>
<comment type="similarity">
    <text evidence="1">Belongs to the glycosyl hydrolase 13 family.</text>
</comment>
<dbReference type="Proteomes" id="UP001161391">
    <property type="component" value="Unassembled WGS sequence"/>
</dbReference>
<dbReference type="Pfam" id="PF00128">
    <property type="entry name" value="Alpha-amylase"/>
    <property type="match status" value="1"/>
</dbReference>
<proteinExistence type="inferred from homology"/>
<evidence type="ECO:0000313" key="4">
    <source>
        <dbReference type="Proteomes" id="UP001161391"/>
    </source>
</evidence>
<accession>A0ABQ5V9L6</accession>
<dbReference type="InterPro" id="IPR017853">
    <property type="entry name" value="GH"/>
</dbReference>
<dbReference type="SUPFAM" id="SSF51445">
    <property type="entry name" value="(Trans)glycosidases"/>
    <property type="match status" value="1"/>
</dbReference>
<name>A0ABQ5V9L6_9PROT</name>
<dbReference type="SMART" id="SM00642">
    <property type="entry name" value="Aamy"/>
    <property type="match status" value="1"/>
</dbReference>
<dbReference type="InterPro" id="IPR045857">
    <property type="entry name" value="O16G_dom_2"/>
</dbReference>
<dbReference type="PANTHER" id="PTHR10357:SF179">
    <property type="entry name" value="NEUTRAL AND BASIC AMINO ACID TRANSPORT PROTEIN RBAT"/>
    <property type="match status" value="1"/>
</dbReference>
<organism evidence="3 4">
    <name type="scientific">Algimonas ampicilliniresistens</name>
    <dbReference type="NCBI Taxonomy" id="1298735"/>
    <lineage>
        <taxon>Bacteria</taxon>
        <taxon>Pseudomonadati</taxon>
        <taxon>Pseudomonadota</taxon>
        <taxon>Alphaproteobacteria</taxon>
        <taxon>Maricaulales</taxon>
        <taxon>Robiginitomaculaceae</taxon>
        <taxon>Algimonas</taxon>
    </lineage>
</organism>
<dbReference type="Gene3D" id="3.20.20.80">
    <property type="entry name" value="Glycosidases"/>
    <property type="match status" value="2"/>
</dbReference>